<keyword evidence="3" id="KW-1185">Reference proteome</keyword>
<evidence type="ECO:0000313" key="2">
    <source>
        <dbReference type="EMBL" id="MEQ2298499.1"/>
    </source>
</evidence>
<sequence>MYKALQQSMIQCDIWRAWTLWRTQTTVHLHTFQTLWTREDKSRRCIIAQNSVTLFKGPKPQFKQQHPTEQSSGTTITSSNTEHDSVQLMPKLENIIFLQVLKSLARLGTLY</sequence>
<feature type="compositionally biased region" description="Polar residues" evidence="1">
    <location>
        <begin position="62"/>
        <end position="80"/>
    </location>
</feature>
<feature type="region of interest" description="Disordered" evidence="1">
    <location>
        <begin position="57"/>
        <end position="82"/>
    </location>
</feature>
<reference evidence="2 3" key="1">
    <citation type="submission" date="2021-06" db="EMBL/GenBank/DDBJ databases">
        <authorList>
            <person name="Palmer J.M."/>
        </authorList>
    </citation>
    <scope>NUCLEOTIDE SEQUENCE [LARGE SCALE GENOMIC DNA]</scope>
    <source>
        <strain evidence="2 3">AS_MEX2019</strain>
        <tissue evidence="2">Muscle</tissue>
    </source>
</reference>
<name>A0ABV0YX66_9TELE</name>
<evidence type="ECO:0000313" key="3">
    <source>
        <dbReference type="Proteomes" id="UP001469553"/>
    </source>
</evidence>
<accession>A0ABV0YX66</accession>
<evidence type="ECO:0000256" key="1">
    <source>
        <dbReference type="SAM" id="MobiDB-lite"/>
    </source>
</evidence>
<proteinExistence type="predicted"/>
<protein>
    <submittedName>
        <fullName evidence="2">Uncharacterized protein</fullName>
    </submittedName>
</protein>
<dbReference type="EMBL" id="JAHRIP010047295">
    <property type="protein sequence ID" value="MEQ2298499.1"/>
    <property type="molecule type" value="Genomic_DNA"/>
</dbReference>
<organism evidence="2 3">
    <name type="scientific">Ameca splendens</name>
    <dbReference type="NCBI Taxonomy" id="208324"/>
    <lineage>
        <taxon>Eukaryota</taxon>
        <taxon>Metazoa</taxon>
        <taxon>Chordata</taxon>
        <taxon>Craniata</taxon>
        <taxon>Vertebrata</taxon>
        <taxon>Euteleostomi</taxon>
        <taxon>Actinopterygii</taxon>
        <taxon>Neopterygii</taxon>
        <taxon>Teleostei</taxon>
        <taxon>Neoteleostei</taxon>
        <taxon>Acanthomorphata</taxon>
        <taxon>Ovalentaria</taxon>
        <taxon>Atherinomorphae</taxon>
        <taxon>Cyprinodontiformes</taxon>
        <taxon>Goodeidae</taxon>
        <taxon>Ameca</taxon>
    </lineage>
</organism>
<gene>
    <name evidence="2" type="ORF">AMECASPLE_005789</name>
</gene>
<comment type="caution">
    <text evidence="2">The sequence shown here is derived from an EMBL/GenBank/DDBJ whole genome shotgun (WGS) entry which is preliminary data.</text>
</comment>
<dbReference type="Proteomes" id="UP001469553">
    <property type="component" value="Unassembled WGS sequence"/>
</dbReference>